<sequence>MNSESSTQSSPVSVKAMSSAFSDIESLVSLNDHKSSETSIVPESLKCTPVHPEFSFPDGNVEIQTTGYVFWVHEYYLNKFSVFATLIQAAKGSETVGESGRRTAIVCERKTNAEDIYNTLQVIYASHVDGIPDFDSSVMISTLRIATVFNYPALRKFAISKLEKMDLPAIKRIQLSDELSLPSWEAPAFTELCSRKEPISTTEAEVLGMTRFVEIARIRETERARWAVKLVNDVNGDLVQPLKSVDLLQTDNPEYSSGRSALPKCDCGLTKDSAGTRRIALCELHTVAPRVLREGQALLKQRKELLRCFKDLGHAVESRLRREGSPGVLDVPTLEAEIKSASWIRREQSIAL</sequence>
<evidence type="ECO:0000313" key="1">
    <source>
        <dbReference type="EMBL" id="CAE6488119.1"/>
    </source>
</evidence>
<reference evidence="1" key="1">
    <citation type="submission" date="2021-01" db="EMBL/GenBank/DDBJ databases">
        <authorList>
            <person name="Kaushik A."/>
        </authorList>
    </citation>
    <scope>NUCLEOTIDE SEQUENCE</scope>
    <source>
        <strain evidence="1">AG2-2IIIB</strain>
    </source>
</reference>
<accession>A0A8H3CKT2</accession>
<dbReference type="Proteomes" id="UP000663843">
    <property type="component" value="Unassembled WGS sequence"/>
</dbReference>
<evidence type="ECO:0000313" key="2">
    <source>
        <dbReference type="Proteomes" id="UP000663843"/>
    </source>
</evidence>
<dbReference type="AlphaFoldDB" id="A0A8H3CKT2"/>
<comment type="caution">
    <text evidence="1">The sequence shown here is derived from an EMBL/GenBank/DDBJ whole genome shotgun (WGS) entry which is preliminary data.</text>
</comment>
<gene>
    <name evidence="1" type="ORF">RDB_LOCUS126026</name>
</gene>
<evidence type="ECO:0008006" key="3">
    <source>
        <dbReference type="Google" id="ProtNLM"/>
    </source>
</evidence>
<dbReference type="EMBL" id="CAJMWT010004309">
    <property type="protein sequence ID" value="CAE6488119.1"/>
    <property type="molecule type" value="Genomic_DNA"/>
</dbReference>
<organism evidence="1 2">
    <name type="scientific">Rhizoctonia solani</name>
    <dbReference type="NCBI Taxonomy" id="456999"/>
    <lineage>
        <taxon>Eukaryota</taxon>
        <taxon>Fungi</taxon>
        <taxon>Dikarya</taxon>
        <taxon>Basidiomycota</taxon>
        <taxon>Agaricomycotina</taxon>
        <taxon>Agaricomycetes</taxon>
        <taxon>Cantharellales</taxon>
        <taxon>Ceratobasidiaceae</taxon>
        <taxon>Rhizoctonia</taxon>
    </lineage>
</organism>
<proteinExistence type="predicted"/>
<name>A0A8H3CKT2_9AGAM</name>
<protein>
    <recommendedName>
        <fullName evidence="3">BTB domain-containing protein</fullName>
    </recommendedName>
</protein>